<dbReference type="Proteomes" id="UP000664417">
    <property type="component" value="Unassembled WGS sequence"/>
</dbReference>
<accession>A0A8J7QIB2</accession>
<organism evidence="1 2">
    <name type="scientific">Acanthopleuribacter pedis</name>
    <dbReference type="NCBI Taxonomy" id="442870"/>
    <lineage>
        <taxon>Bacteria</taxon>
        <taxon>Pseudomonadati</taxon>
        <taxon>Acidobacteriota</taxon>
        <taxon>Holophagae</taxon>
        <taxon>Acanthopleuribacterales</taxon>
        <taxon>Acanthopleuribacteraceae</taxon>
        <taxon>Acanthopleuribacter</taxon>
    </lineage>
</organism>
<reference evidence="1" key="1">
    <citation type="submission" date="2021-03" db="EMBL/GenBank/DDBJ databases">
        <authorList>
            <person name="Wang G."/>
        </authorList>
    </citation>
    <scope>NUCLEOTIDE SEQUENCE</scope>
    <source>
        <strain evidence="1">KCTC 12899</strain>
    </source>
</reference>
<dbReference type="AlphaFoldDB" id="A0A8J7QIB2"/>
<evidence type="ECO:0000313" key="1">
    <source>
        <dbReference type="EMBL" id="MBO1322920.1"/>
    </source>
</evidence>
<dbReference type="RefSeq" id="WP_207862891.1">
    <property type="nucleotide sequence ID" value="NZ_JAFREP010000045.1"/>
</dbReference>
<name>A0A8J7QIB2_9BACT</name>
<proteinExistence type="predicted"/>
<dbReference type="EMBL" id="JAFREP010000045">
    <property type="protein sequence ID" value="MBO1322920.1"/>
    <property type="molecule type" value="Genomic_DNA"/>
</dbReference>
<sequence length="515" mass="58878">MSGNALPPNPSFLPEVDASALFADAVLEAFDRGVAAHLTHNRRASLANLLAAPRALYYLNILYRLRLFRNDHELEPLYEDLFEAVEVAQTHCGGAAYSRDQFREDMTALRDWTLVDERIEKQRIRGYRDNRKTKYRYSLDDETLQFLVWLEDRLQDDLEGRGADTRNQLEDAGGALRELLRLLRKFQGAAADEENARRILYQLSRLDAICTDINSGLAELNARLIAFATLSYNLEEVKGILSELETYVDRFLQQVRRLRHDILTQLEQLEPLDKRLARAYDLMESQRRKTPHLMRHHNLHPDQARKRLTRFFREGGSLDQSCVRLGQSSLAALRKMYTHLREMERKSHRLEDLADRLTELSRFDPDQVPTEFFVALISSAHGRFNMSPYEGGEKMNPPAVPVLQKVRKQPPKRYMRAAKTNDEPVVTMEEARLQALRVWLEAKVLAANGSGRVGSGSFDEFDDFPRIVALAKAGFLGNGRKLASLDLTATALPEETRVAIAAQSLVFNDMEIKPT</sequence>
<evidence type="ECO:0008006" key="3">
    <source>
        <dbReference type="Google" id="ProtNLM"/>
    </source>
</evidence>
<keyword evidence="2" id="KW-1185">Reference proteome</keyword>
<comment type="caution">
    <text evidence="1">The sequence shown here is derived from an EMBL/GenBank/DDBJ whole genome shotgun (WGS) entry which is preliminary data.</text>
</comment>
<evidence type="ECO:0000313" key="2">
    <source>
        <dbReference type="Proteomes" id="UP000664417"/>
    </source>
</evidence>
<protein>
    <recommendedName>
        <fullName evidence="3">DUF3375 domain-containing protein</fullName>
    </recommendedName>
</protein>
<gene>
    <name evidence="1" type="ORF">J3U88_30930</name>
</gene>